<evidence type="ECO:0000259" key="12">
    <source>
        <dbReference type="Pfam" id="PF16418"/>
    </source>
</evidence>
<feature type="region of interest" description="Disordered" evidence="7">
    <location>
        <begin position="696"/>
        <end position="737"/>
    </location>
</feature>
<dbReference type="Gene3D" id="1.25.40.180">
    <property type="match status" value="1"/>
</dbReference>
<feature type="region of interest" description="Disordered" evidence="7">
    <location>
        <begin position="1104"/>
        <end position="1127"/>
    </location>
</feature>
<keyword evidence="4" id="KW-0804">Transcription</keyword>
<dbReference type="GO" id="GO:0000288">
    <property type="term" value="P:nuclear-transcribed mRNA catabolic process, deadenylation-dependent decay"/>
    <property type="evidence" value="ECO:0007669"/>
    <property type="project" value="TreeGrafter"/>
</dbReference>
<evidence type="ECO:0008006" key="17">
    <source>
        <dbReference type="Google" id="ProtNLM"/>
    </source>
</evidence>
<dbReference type="InterPro" id="IPR055104">
    <property type="entry name" value="CNOT1_1st"/>
</dbReference>
<dbReference type="InterPro" id="IPR038535">
    <property type="entry name" value="CNOT1_TTP_bind_sf"/>
</dbReference>
<dbReference type="Pfam" id="PF16418">
    <property type="entry name" value="CNOT1_HEAT"/>
    <property type="match status" value="1"/>
</dbReference>
<dbReference type="FunFam" id="1.25.40.790:FF:000004">
    <property type="entry name" value="Not1, isoform C"/>
    <property type="match status" value="1"/>
</dbReference>
<feature type="domain" description="CCR4-Not complex component Not1 C-terminal" evidence="8">
    <location>
        <begin position="2089"/>
        <end position="2448"/>
    </location>
</feature>
<dbReference type="InterPro" id="IPR024557">
    <property type="entry name" value="CNOT1_dom_4"/>
</dbReference>
<comment type="similarity">
    <text evidence="6">Belongs to the CNOT1 family.</text>
</comment>
<evidence type="ECO:0000256" key="5">
    <source>
        <dbReference type="ARBA" id="ARBA00023242"/>
    </source>
</evidence>
<dbReference type="InterPro" id="IPR032194">
    <property type="entry name" value="CNOT1_HEAT"/>
</dbReference>
<dbReference type="Pfam" id="PF16415">
    <property type="entry name" value="CNOT1_CAF1_bind"/>
    <property type="match status" value="1"/>
</dbReference>
<dbReference type="InterPro" id="IPR032193">
    <property type="entry name" value="CNOT1_TTP_bind"/>
</dbReference>
<dbReference type="Gene3D" id="1.25.40.840">
    <property type="entry name" value="CCR4-NOT transcription complex subunit 1 TTP binding domain"/>
    <property type="match status" value="1"/>
</dbReference>
<dbReference type="Pfam" id="PF22940">
    <property type="entry name" value="CNOT1_1st"/>
    <property type="match status" value="1"/>
</dbReference>
<dbReference type="PANTHER" id="PTHR13162">
    <property type="entry name" value="CCR4-NOT TRANSCRIPTION COMPLEX"/>
    <property type="match status" value="1"/>
</dbReference>
<evidence type="ECO:0000259" key="10">
    <source>
        <dbReference type="Pfam" id="PF16415"/>
    </source>
</evidence>
<evidence type="ECO:0000256" key="4">
    <source>
        <dbReference type="ARBA" id="ARBA00023163"/>
    </source>
</evidence>
<dbReference type="EnsemblMetazoa" id="ACUA012357-RA">
    <property type="protein sequence ID" value="ACUA012357-PA"/>
    <property type="gene ID" value="ACUA012357"/>
</dbReference>
<dbReference type="InterPro" id="IPR007196">
    <property type="entry name" value="CCR4-Not_Not1_C"/>
</dbReference>
<organism evidence="15 16">
    <name type="scientific">Anopheles culicifacies</name>
    <dbReference type="NCBI Taxonomy" id="139723"/>
    <lineage>
        <taxon>Eukaryota</taxon>
        <taxon>Metazoa</taxon>
        <taxon>Ecdysozoa</taxon>
        <taxon>Arthropoda</taxon>
        <taxon>Hexapoda</taxon>
        <taxon>Insecta</taxon>
        <taxon>Pterygota</taxon>
        <taxon>Neoptera</taxon>
        <taxon>Endopterygota</taxon>
        <taxon>Diptera</taxon>
        <taxon>Nematocera</taxon>
        <taxon>Culicoidea</taxon>
        <taxon>Culicidae</taxon>
        <taxon>Anophelinae</taxon>
        <taxon>Anopheles</taxon>
        <taxon>culicifacies species complex</taxon>
    </lineage>
</organism>
<comment type="subcellular location">
    <subcellularLocation>
        <location evidence="1">Nucleus</location>
    </subcellularLocation>
</comment>
<dbReference type="InterPro" id="IPR040398">
    <property type="entry name" value="Not1"/>
</dbReference>
<evidence type="ECO:0000256" key="3">
    <source>
        <dbReference type="ARBA" id="ARBA00023015"/>
    </source>
</evidence>
<evidence type="ECO:0000313" key="15">
    <source>
        <dbReference type="EnsemblMetazoa" id="ACUA012357-PA"/>
    </source>
</evidence>
<keyword evidence="2" id="KW-0678">Repressor</keyword>
<feature type="region of interest" description="Disordered" evidence="7">
    <location>
        <begin position="316"/>
        <end position="342"/>
    </location>
</feature>
<feature type="domain" description="CCR4-NOT transcription complex subunit 1-like NOT1 connector" evidence="14">
    <location>
        <begin position="1705"/>
        <end position="1909"/>
    </location>
</feature>
<dbReference type="Gene3D" id="1.25.40.790">
    <property type="match status" value="1"/>
</dbReference>
<reference evidence="15" key="2">
    <citation type="submission" date="2020-05" db="UniProtKB">
        <authorList>
            <consortium name="EnsemblMetazoa"/>
        </authorList>
    </citation>
    <scope>IDENTIFICATION</scope>
    <source>
        <strain evidence="15">A-37</strain>
    </source>
</reference>
<sequence>MNQEPFTYALSQISHLVSNVNKKNTAATVRQLAQLVKDFGLEADRHLLRCLFSSIDFGDATHSASRGYCQARLLATELASLTNKPQLVANICFAVDNPFSQQKSLKPTANLLTQISKTLSCTPIQETALSIALLNSEHPETVRLAEAHLKTCLRGLIENYIESDPGSNVEGNLNDVSPEFLQQILSLISYGKHTTYGLSDQTYERFRNQLCRDFPRDRVPLILAPLLYTENSEISAEILKINTHSILQSSIMKTSWTNLVVEVGYSFTATLDDCRNHLLKVGGREITPQDVAKIISSMCLTHESLSESNINLPTPSAFWPQGNDPSGQKSKDGNGGSSASENTTWKPEVLVQALKEVVPNLNWKEVCLALDHPEFMLKDRAGLSLLLTIVKMGMQSSNMGQNFPVECLYQRWTNAEGQLSIISQILKNQDLYSFAEHIYTSVSLELLKTPPETDNKEVASWMSLHLVDVLLYIADHANLSEKVMKIFKVPGALCPDILFLALLQINPPMTTARQELFTNLVPIFLGNHPNAGTILHHAWNHSTFNVTLRPIILHAMSDWYMVGEGDQSRLSRILDVAQDLKALSNLLNIRTYMFIIDLACLASRREYLKLEKWLADKIRDHGEPFVKTILKFLQRRCPQIMGGKYNEEQIPKSAQLPPETLSTILNCLQACMGNCTPEVSEMIHNMTQYGMLLNSKTRVQQQQQQQQQQQAPQQQPPPPGVLRSHRGLEAFGPNAMGSQLLPPMVDSLNSLTANIGGLSIGGPGGGNSAFSFNNIIATPASPSRLLPSGSPFPMMPLPPGAAAAAAAQAGTLGRLQQTPNDKLGAGGGGGIPNAAITQSPFPTEISAQPVSKEVEDEANSYFQRIYNLPPHPTLSIDEVLDMLQRYKDSPNRHENDVFQCMLRNLFEEYKFFPQYPDKELQTTAQLFGGMVERNLVTTYVALGLALRCVLDALKKAEGSKMYYFGITALDRFKNKLHLYPKYCEYVRSIPHFSDFPPHLIEYIDYGVQGLDPPNKTLGPGPLPQQILQFIPSGAAGRGPVGNPLYRSNSVTGTSNLTLAGVSTPASAPAVAAAAGAGSSSGTPGKMNLAAQLVTAVGSGSGAGVAGSGGSAAGTSSGGGGGGQPPRVKSIANATNIDTLLVATQDREEKIIAPPDAIQDKTAFIFNNLSQINLQQKCEEIKEILQKDYYTWLAQYLVLKRASIEVNFHVLYSNFLDALKIPEINKLVTKETFRNIRVLLRSDKGIANFSDRSLLKNLGHWLGMMTLGRSKPILHLDIDIKSLLVEAYNKGQQELLYVVPFVAKVLESCAKSKVFKPPNPWTMSIMNILAELHQEPELKLNLKFEIEVLCKNLNIDVSDLKPAIYLKDPERAQNIEYQLSQPKPPKESPAVMAGAGVAGIGVGGGAGAGGGVVAVVSQLPPGPDEMGSSGPSSSPANVAMDPALTTAPPEPRFHYSDINIANPGYIAQHIIYHPSITILHTQSHLKVIVKNSLERTISEWISLIVDRSVKIASKTTEQIIRKDFALDSDETRMRRAAHNMARSLVAGMAMITCRDQMLQSVQNNIKTGFLAALSHAQKDSIEGAAAQLAVDNIELVSAFIQKTAIEKVAIEMEKILAEDFQMRKIARQEGRRYWDASVLSYQTERMPERIRLNVGGVSPSQLAVYEEFSRNIPGFLPITERDMAQFAPKLSQELLPFVTTPDEIGAMYDELASKMDAFIKATRIIPMLQLHTNNMEQLLECLIHAHRSLDNLTGCTLLNKAVEGLLEGLVNIPDQLEHIKLYRDIHLRVMRLMQDNRLFGPLWTNKAITRYMLECREELRYNVEAVDLLISSNFVNMQQFDIMLVQLMDNGNNYVAVVFAMQLLQTFFNDERHNSSITENELASTIEMLHRFTAHPRAPEGLAHLIEMLRANHDPNSFLTDRAVVGPTAYIHSGLAQARSENDDSPGFLERAEFLLKDWVTIALSPNSCRDPLKGFSVFVSKMNAHGILKGDEPLTRFFRFATQYCIDLTYRNMNEPNAKTKIFQFIDAYVRLIALLVKHSGESVNTNTKLNLLNKILGIVVGILLQDQEIHATAFQQVGYHRIFAMLFLELTSQDPILENISISVITAFCHTYHILRPSAAPGFCYSWLELIANRVFIGRVLAQIPQQKGWNMYSQLLIDLFKYLAPFLRNAELAKPVQHLYKGTLRVLLVLLHDFPEFLCDYHFAFCDVIPSNCIQMRNLILSPYPRNMRLPDPFTPNLKVDMLNDIGGSPRISINYVSSIQPANFKKDLDSYLKARAPVTFLSELRSNLQISNEVGSRYNIPLMNALVLYVGTQAIAHIRSKNLGPTMSTIIHSAHMDIFQNLAVDLDTEGRYLFLNAIANQLRYPNSHTHYFSCCILYLFAEANSEAIQEQITRVLLERLIVNRPHPWGLLITFIELIKNPIYKFWDHDFVHCAPEIERLFESVAKSCMVTSKSQQQIQNVEPDITECN</sequence>
<proteinExistence type="inferred from homology"/>
<dbReference type="GO" id="GO:0017148">
    <property type="term" value="P:negative regulation of translation"/>
    <property type="evidence" value="ECO:0007669"/>
    <property type="project" value="InterPro"/>
</dbReference>
<feature type="domain" description="CCR4-NOT transcription complex subunit 1" evidence="9">
    <location>
        <begin position="1483"/>
        <end position="1626"/>
    </location>
</feature>
<dbReference type="STRING" id="139723.A0A182M8W5"/>
<dbReference type="GO" id="GO:0060090">
    <property type="term" value="F:molecular adaptor activity"/>
    <property type="evidence" value="ECO:0007669"/>
    <property type="project" value="TreeGrafter"/>
</dbReference>
<feature type="domain" description="CCR4-NOT transcription complex subunit 1 HEAT repeat" evidence="12">
    <location>
        <begin position="514"/>
        <end position="669"/>
    </location>
</feature>
<evidence type="ECO:0000256" key="7">
    <source>
        <dbReference type="SAM" id="MobiDB-lite"/>
    </source>
</evidence>
<keyword evidence="3" id="KW-0805">Transcription regulation</keyword>
<feature type="compositionally biased region" description="Low complexity" evidence="7">
    <location>
        <begin position="700"/>
        <end position="713"/>
    </location>
</feature>
<evidence type="ECO:0000259" key="9">
    <source>
        <dbReference type="Pfam" id="PF12842"/>
    </source>
</evidence>
<protein>
    <recommendedName>
        <fullName evidence="17">CCR4-NOT transcription complex subunit 1</fullName>
    </recommendedName>
</protein>
<dbReference type="GO" id="GO:0030015">
    <property type="term" value="C:CCR4-NOT core complex"/>
    <property type="evidence" value="ECO:0007669"/>
    <property type="project" value="InterPro"/>
</dbReference>
<dbReference type="FunFam" id="1.25.40.800:FF:000001">
    <property type="entry name" value="CCR4-NOT transcription complex subunit 1"/>
    <property type="match status" value="1"/>
</dbReference>
<dbReference type="InterPro" id="IPR032191">
    <property type="entry name" value="CNOT1_CAF1_bind"/>
</dbReference>
<dbReference type="EMBL" id="AXCM01003569">
    <property type="status" value="NOT_ANNOTATED_CDS"/>
    <property type="molecule type" value="Genomic_DNA"/>
</dbReference>
<feature type="compositionally biased region" description="Gly residues" evidence="7">
    <location>
        <begin position="1104"/>
        <end position="1123"/>
    </location>
</feature>
<dbReference type="GO" id="GO:0000932">
    <property type="term" value="C:P-body"/>
    <property type="evidence" value="ECO:0007669"/>
    <property type="project" value="TreeGrafter"/>
</dbReference>
<keyword evidence="16" id="KW-1185">Reference proteome</keyword>
<dbReference type="Gene3D" id="1.25.40.800">
    <property type="match status" value="1"/>
</dbReference>
<name>A0A182M8W5_9DIPT</name>
<evidence type="ECO:0000313" key="16">
    <source>
        <dbReference type="Proteomes" id="UP000075883"/>
    </source>
</evidence>
<accession>A0A182M8W5</accession>
<dbReference type="Pfam" id="PF16417">
    <property type="entry name" value="CNOT1_TTP_bind"/>
    <property type="match status" value="1"/>
</dbReference>
<keyword evidence="5" id="KW-0539">Nucleus</keyword>
<dbReference type="CDD" id="cd20710">
    <property type="entry name" value="NOT1_connector"/>
    <property type="match status" value="1"/>
</dbReference>
<dbReference type="FunFam" id="1.25.40.180:FF:000005">
    <property type="entry name" value="Ccr4-not transcription complex subunit 1 isoform"/>
    <property type="match status" value="1"/>
</dbReference>
<evidence type="ECO:0000256" key="2">
    <source>
        <dbReference type="ARBA" id="ARBA00022491"/>
    </source>
</evidence>
<dbReference type="Pfam" id="PF04054">
    <property type="entry name" value="Not1"/>
    <property type="match status" value="1"/>
</dbReference>
<dbReference type="FunFam" id="1.25.40.840:FF:000001">
    <property type="entry name" value="Ccr4-not transcription complex subunit 1 isoform"/>
    <property type="match status" value="1"/>
</dbReference>
<feature type="domain" description="CCR4-NOT transcription complex subunit 1 CAF1-binding" evidence="10">
    <location>
        <begin position="1150"/>
        <end position="1373"/>
    </location>
</feature>
<dbReference type="InterPro" id="IPR055454">
    <property type="entry name" value="CNOT1-like_NOT1_connector"/>
</dbReference>
<evidence type="ECO:0000259" key="8">
    <source>
        <dbReference type="Pfam" id="PF04054"/>
    </source>
</evidence>
<evidence type="ECO:0000259" key="11">
    <source>
        <dbReference type="Pfam" id="PF16417"/>
    </source>
</evidence>
<dbReference type="Proteomes" id="UP000075883">
    <property type="component" value="Unassembled WGS sequence"/>
</dbReference>
<dbReference type="VEuPathDB" id="VectorBase:ACUA012357"/>
<evidence type="ECO:0000256" key="6">
    <source>
        <dbReference type="ARBA" id="ARBA00025717"/>
    </source>
</evidence>
<feature type="domain" description="CCR4-NOT transcription complex subunit 1 TTP binding" evidence="11">
    <location>
        <begin position="846"/>
        <end position="1012"/>
    </location>
</feature>
<evidence type="ECO:0000259" key="14">
    <source>
        <dbReference type="Pfam" id="PF23590"/>
    </source>
</evidence>
<feature type="domain" description="CCR4-NOT transcription complex subunit 1 N-terminal" evidence="13">
    <location>
        <begin position="29"/>
        <end position="227"/>
    </location>
</feature>
<dbReference type="PANTHER" id="PTHR13162:SF8">
    <property type="entry name" value="CCR4-NOT TRANSCRIPTION COMPLEX SUBUNIT 1"/>
    <property type="match status" value="1"/>
</dbReference>
<dbReference type="GO" id="GO:0005634">
    <property type="term" value="C:nucleus"/>
    <property type="evidence" value="ECO:0007669"/>
    <property type="project" value="UniProtKB-SubCell"/>
</dbReference>
<dbReference type="Pfam" id="PF12842">
    <property type="entry name" value="DUF3819"/>
    <property type="match status" value="1"/>
</dbReference>
<evidence type="ECO:0000256" key="1">
    <source>
        <dbReference type="ARBA" id="ARBA00004123"/>
    </source>
</evidence>
<dbReference type="Pfam" id="PF23590">
    <property type="entry name" value="NOT1_connector"/>
    <property type="match status" value="1"/>
</dbReference>
<reference evidence="16" key="1">
    <citation type="submission" date="2013-09" db="EMBL/GenBank/DDBJ databases">
        <title>The Genome Sequence of Anopheles culicifacies species A.</title>
        <authorList>
            <consortium name="The Broad Institute Genomics Platform"/>
            <person name="Neafsey D.E."/>
            <person name="Besansky N."/>
            <person name="Howell P."/>
            <person name="Walton C."/>
            <person name="Young S.K."/>
            <person name="Zeng Q."/>
            <person name="Gargeya S."/>
            <person name="Fitzgerald M."/>
            <person name="Haas B."/>
            <person name="Abouelleil A."/>
            <person name="Allen A.W."/>
            <person name="Alvarado L."/>
            <person name="Arachchi H.M."/>
            <person name="Berlin A.M."/>
            <person name="Chapman S.B."/>
            <person name="Gainer-Dewar J."/>
            <person name="Goldberg J."/>
            <person name="Griggs A."/>
            <person name="Gujja S."/>
            <person name="Hansen M."/>
            <person name="Howarth C."/>
            <person name="Imamovic A."/>
            <person name="Ireland A."/>
            <person name="Larimer J."/>
            <person name="McCowan C."/>
            <person name="Murphy C."/>
            <person name="Pearson M."/>
            <person name="Poon T.W."/>
            <person name="Priest M."/>
            <person name="Roberts A."/>
            <person name="Saif S."/>
            <person name="Shea T."/>
            <person name="Sisk P."/>
            <person name="Sykes S."/>
            <person name="Wortman J."/>
            <person name="Nusbaum C."/>
            <person name="Birren B."/>
        </authorList>
    </citation>
    <scope>NUCLEOTIDE SEQUENCE [LARGE SCALE GENOMIC DNA]</scope>
    <source>
        <strain evidence="16">A-37</strain>
    </source>
</reference>
<evidence type="ECO:0000259" key="13">
    <source>
        <dbReference type="Pfam" id="PF22940"/>
    </source>
</evidence>